<feature type="non-terminal residue" evidence="1">
    <location>
        <position position="1"/>
    </location>
</feature>
<protein>
    <submittedName>
        <fullName evidence="1">Uncharacterized protein</fullName>
    </submittedName>
</protein>
<evidence type="ECO:0000313" key="1">
    <source>
        <dbReference type="EMBL" id="GMT30413.1"/>
    </source>
</evidence>
<dbReference type="AlphaFoldDB" id="A0AAV5WID0"/>
<gene>
    <name evidence="1" type="ORF">PFISCL1PPCAC_21710</name>
</gene>
<accession>A0AAV5WID0</accession>
<feature type="non-terminal residue" evidence="1">
    <location>
        <position position="110"/>
    </location>
</feature>
<name>A0AAV5WID0_9BILA</name>
<comment type="caution">
    <text evidence="1">The sequence shown here is derived from an EMBL/GenBank/DDBJ whole genome shotgun (WGS) entry which is preliminary data.</text>
</comment>
<sequence length="110" mass="12631">GVRMGLAAHALCYVAECASNLKMSSRPTKTRDSYNYLGDGQVYDVYCKVMANEPEQPTKRRFYGHGDSVAKADFITIFFRNAYCSWNGQSNFRAPFDIRHFEQRVRKSTD</sequence>
<dbReference type="EMBL" id="BTSY01000005">
    <property type="protein sequence ID" value="GMT30413.1"/>
    <property type="molecule type" value="Genomic_DNA"/>
</dbReference>
<keyword evidence="2" id="KW-1185">Reference proteome</keyword>
<evidence type="ECO:0000313" key="2">
    <source>
        <dbReference type="Proteomes" id="UP001432322"/>
    </source>
</evidence>
<dbReference type="Proteomes" id="UP001432322">
    <property type="component" value="Unassembled WGS sequence"/>
</dbReference>
<proteinExistence type="predicted"/>
<reference evidence="1" key="1">
    <citation type="submission" date="2023-10" db="EMBL/GenBank/DDBJ databases">
        <title>Genome assembly of Pristionchus species.</title>
        <authorList>
            <person name="Yoshida K."/>
            <person name="Sommer R.J."/>
        </authorList>
    </citation>
    <scope>NUCLEOTIDE SEQUENCE</scope>
    <source>
        <strain evidence="1">RS5133</strain>
    </source>
</reference>
<organism evidence="1 2">
    <name type="scientific">Pristionchus fissidentatus</name>
    <dbReference type="NCBI Taxonomy" id="1538716"/>
    <lineage>
        <taxon>Eukaryota</taxon>
        <taxon>Metazoa</taxon>
        <taxon>Ecdysozoa</taxon>
        <taxon>Nematoda</taxon>
        <taxon>Chromadorea</taxon>
        <taxon>Rhabditida</taxon>
        <taxon>Rhabditina</taxon>
        <taxon>Diplogasteromorpha</taxon>
        <taxon>Diplogasteroidea</taxon>
        <taxon>Neodiplogasteridae</taxon>
        <taxon>Pristionchus</taxon>
    </lineage>
</organism>